<evidence type="ECO:0000259" key="3">
    <source>
        <dbReference type="PROSITE" id="PS50041"/>
    </source>
</evidence>
<comment type="caution">
    <text evidence="4">The sequence shown here is derived from an EMBL/GenBank/DDBJ whole genome shotgun (WGS) entry which is preliminary data.</text>
</comment>
<dbReference type="OrthoDB" id="5970002at2759"/>
<dbReference type="Proteomes" id="UP000275408">
    <property type="component" value="Unassembled WGS sequence"/>
</dbReference>
<sequence>MMNFKNIVGIAIILHAAGIFCSNKQLGCPKNWKRFEKSCYLSPKLSLNWRAAVFNCSEYNAHLVTVSNARENSFLIREFVITQQHSRHFWLGLHRAPSDPSKWLWVDASPVTFRDWYSGQPDNYRQEEFCGEMYVLEVRNGVVKWNDLNCSRSSTFICEKELLALPSCTEDNGGCQHFCSSSNDRIVCTCKDGFISEKNGVVCVDPKIYWSQEIQHKANSSFNVALLVMQLVSLILLLPMALVLVSFYRIVSKQRRRANTQFHSAVVNSSLSQDESFRNQNTRLTNATYENSGIGDNV</sequence>
<dbReference type="SUPFAM" id="SSF57196">
    <property type="entry name" value="EGF/Laminin"/>
    <property type="match status" value="1"/>
</dbReference>
<dbReference type="PROSITE" id="PS50041">
    <property type="entry name" value="C_TYPE_LECTIN_2"/>
    <property type="match status" value="1"/>
</dbReference>
<evidence type="ECO:0000313" key="5">
    <source>
        <dbReference type="Proteomes" id="UP000275408"/>
    </source>
</evidence>
<evidence type="ECO:0000256" key="1">
    <source>
        <dbReference type="SAM" id="Phobius"/>
    </source>
</evidence>
<dbReference type="InterPro" id="IPR001304">
    <property type="entry name" value="C-type_lectin-like"/>
</dbReference>
<dbReference type="Gene3D" id="2.10.25.10">
    <property type="entry name" value="Laminin"/>
    <property type="match status" value="1"/>
</dbReference>
<reference evidence="4 5" key="1">
    <citation type="journal article" date="2018" name="Sci. Rep.">
        <title>Comparative analysis of the Pocillopora damicornis genome highlights role of immune system in coral evolution.</title>
        <authorList>
            <person name="Cunning R."/>
            <person name="Bay R.A."/>
            <person name="Gillette P."/>
            <person name="Baker A.C."/>
            <person name="Traylor-Knowles N."/>
        </authorList>
    </citation>
    <scope>NUCLEOTIDE SEQUENCE [LARGE SCALE GENOMIC DNA]</scope>
    <source>
        <strain evidence="4">RSMAS</strain>
        <tissue evidence="4">Whole animal</tissue>
    </source>
</reference>
<dbReference type="PANTHER" id="PTHR22803">
    <property type="entry name" value="MANNOSE, PHOSPHOLIPASE, LECTIN RECEPTOR RELATED"/>
    <property type="match status" value="1"/>
</dbReference>
<feature type="chain" id="PRO_5018255263" description="C-type lectin domain-containing protein" evidence="2">
    <location>
        <begin position="19"/>
        <end position="298"/>
    </location>
</feature>
<keyword evidence="1" id="KW-1133">Transmembrane helix</keyword>
<protein>
    <recommendedName>
        <fullName evidence="3">C-type lectin domain-containing protein</fullName>
    </recommendedName>
</protein>
<dbReference type="Pfam" id="PF00059">
    <property type="entry name" value="Lectin_C"/>
    <property type="match status" value="1"/>
</dbReference>
<name>A0A3M6T8W9_POCDA</name>
<dbReference type="InterPro" id="IPR016186">
    <property type="entry name" value="C-type_lectin-like/link_sf"/>
</dbReference>
<proteinExistence type="predicted"/>
<dbReference type="EMBL" id="RCHS01004086">
    <property type="protein sequence ID" value="RMX37748.1"/>
    <property type="molecule type" value="Genomic_DNA"/>
</dbReference>
<evidence type="ECO:0000256" key="2">
    <source>
        <dbReference type="SAM" id="SignalP"/>
    </source>
</evidence>
<dbReference type="InterPro" id="IPR016187">
    <property type="entry name" value="CTDL_fold"/>
</dbReference>
<dbReference type="InterPro" id="IPR050111">
    <property type="entry name" value="C-type_lectin/snaclec_domain"/>
</dbReference>
<dbReference type="STRING" id="46731.A0A3M6T8W9"/>
<keyword evidence="5" id="KW-1185">Reference proteome</keyword>
<dbReference type="Gene3D" id="3.10.100.10">
    <property type="entry name" value="Mannose-Binding Protein A, subunit A"/>
    <property type="match status" value="1"/>
</dbReference>
<feature type="domain" description="C-type lectin" evidence="3">
    <location>
        <begin position="35"/>
        <end position="159"/>
    </location>
</feature>
<gene>
    <name evidence="4" type="ORF">pdam_00006578</name>
</gene>
<keyword evidence="1" id="KW-0812">Transmembrane</keyword>
<evidence type="ECO:0000313" key="4">
    <source>
        <dbReference type="EMBL" id="RMX37748.1"/>
    </source>
</evidence>
<keyword evidence="2" id="KW-0732">Signal</keyword>
<accession>A0A3M6T8W9</accession>
<feature type="signal peptide" evidence="2">
    <location>
        <begin position="1"/>
        <end position="18"/>
    </location>
</feature>
<dbReference type="SMART" id="SM00034">
    <property type="entry name" value="CLECT"/>
    <property type="match status" value="1"/>
</dbReference>
<organism evidence="4 5">
    <name type="scientific">Pocillopora damicornis</name>
    <name type="common">Cauliflower coral</name>
    <name type="synonym">Millepora damicornis</name>
    <dbReference type="NCBI Taxonomy" id="46731"/>
    <lineage>
        <taxon>Eukaryota</taxon>
        <taxon>Metazoa</taxon>
        <taxon>Cnidaria</taxon>
        <taxon>Anthozoa</taxon>
        <taxon>Hexacorallia</taxon>
        <taxon>Scleractinia</taxon>
        <taxon>Astrocoeniina</taxon>
        <taxon>Pocilloporidae</taxon>
        <taxon>Pocillopora</taxon>
    </lineage>
</organism>
<keyword evidence="1" id="KW-0472">Membrane</keyword>
<dbReference type="AlphaFoldDB" id="A0A3M6T8W9"/>
<dbReference type="SUPFAM" id="SSF56436">
    <property type="entry name" value="C-type lectin-like"/>
    <property type="match status" value="1"/>
</dbReference>
<feature type="transmembrane region" description="Helical" evidence="1">
    <location>
        <begin position="224"/>
        <end position="248"/>
    </location>
</feature>